<keyword evidence="4 10" id="KW-0812">Transmembrane</keyword>
<dbReference type="FunFam" id="3.40.50.300:FF:000335">
    <property type="entry name" value="ATP binding cassette subfamily A member 5"/>
    <property type="match status" value="2"/>
</dbReference>
<dbReference type="GO" id="GO:0016887">
    <property type="term" value="F:ATP hydrolysis activity"/>
    <property type="evidence" value="ECO:0007669"/>
    <property type="project" value="InterPro"/>
</dbReference>
<name>D8SQH2_SELML</name>
<dbReference type="InterPro" id="IPR017871">
    <property type="entry name" value="ABC_transporter-like_CS"/>
</dbReference>
<feature type="transmembrane region" description="Helical" evidence="10">
    <location>
        <begin position="1327"/>
        <end position="1347"/>
    </location>
</feature>
<feature type="region of interest" description="Disordered" evidence="9">
    <location>
        <begin position="980"/>
        <end position="1000"/>
    </location>
</feature>
<dbReference type="GO" id="GO:0006869">
    <property type="term" value="P:lipid transport"/>
    <property type="evidence" value="ECO:0000318"/>
    <property type="project" value="GO_Central"/>
</dbReference>
<evidence type="ECO:0000259" key="11">
    <source>
        <dbReference type="PROSITE" id="PS50893"/>
    </source>
</evidence>
<evidence type="ECO:0000256" key="5">
    <source>
        <dbReference type="ARBA" id="ARBA00022741"/>
    </source>
</evidence>
<keyword evidence="6 12" id="KW-0067">ATP-binding</keyword>
<keyword evidence="8 10" id="KW-0472">Membrane</keyword>
<feature type="domain" description="ABC transporter" evidence="11">
    <location>
        <begin position="567"/>
        <end position="797"/>
    </location>
</feature>
<evidence type="ECO:0000256" key="8">
    <source>
        <dbReference type="ARBA" id="ARBA00023136"/>
    </source>
</evidence>
<organism evidence="13">
    <name type="scientific">Selaginella moellendorffii</name>
    <name type="common">Spikemoss</name>
    <dbReference type="NCBI Taxonomy" id="88036"/>
    <lineage>
        <taxon>Eukaryota</taxon>
        <taxon>Viridiplantae</taxon>
        <taxon>Streptophyta</taxon>
        <taxon>Embryophyta</taxon>
        <taxon>Tracheophyta</taxon>
        <taxon>Lycopodiopsida</taxon>
        <taxon>Selaginellales</taxon>
        <taxon>Selaginellaceae</taxon>
        <taxon>Selaginella</taxon>
    </lineage>
</organism>
<dbReference type="PROSITE" id="PS00211">
    <property type="entry name" value="ABC_TRANSPORTER_1"/>
    <property type="match status" value="2"/>
</dbReference>
<feature type="transmembrane region" description="Helical" evidence="10">
    <location>
        <begin position="31"/>
        <end position="54"/>
    </location>
</feature>
<feature type="transmembrane region" description="Helical" evidence="10">
    <location>
        <begin position="388"/>
        <end position="412"/>
    </location>
</feature>
<dbReference type="OMA" id="SIADWAY"/>
<dbReference type="GeneID" id="9653778"/>
<dbReference type="InterPro" id="IPR003593">
    <property type="entry name" value="AAA+_ATPase"/>
</dbReference>
<dbReference type="HOGENOM" id="CLU_000604_19_1_1"/>
<feature type="transmembrane region" description="Helical" evidence="10">
    <location>
        <begin position="264"/>
        <end position="291"/>
    </location>
</feature>
<dbReference type="KEGG" id="smo:SELMODRAFT_424611"/>
<dbReference type="SUPFAM" id="SSF52540">
    <property type="entry name" value="P-loop containing nucleoside triphosphate hydrolases"/>
    <property type="match status" value="2"/>
</dbReference>
<reference evidence="12 13" key="1">
    <citation type="journal article" date="2011" name="Science">
        <title>The Selaginella genome identifies genetic changes associated with the evolution of vascular plants.</title>
        <authorList>
            <person name="Banks J.A."/>
            <person name="Nishiyama T."/>
            <person name="Hasebe M."/>
            <person name="Bowman J.L."/>
            <person name="Gribskov M."/>
            <person name="dePamphilis C."/>
            <person name="Albert V.A."/>
            <person name="Aono N."/>
            <person name="Aoyama T."/>
            <person name="Ambrose B.A."/>
            <person name="Ashton N.W."/>
            <person name="Axtell M.J."/>
            <person name="Barker E."/>
            <person name="Barker M.S."/>
            <person name="Bennetzen J.L."/>
            <person name="Bonawitz N.D."/>
            <person name="Chapple C."/>
            <person name="Cheng C."/>
            <person name="Correa L.G."/>
            <person name="Dacre M."/>
            <person name="DeBarry J."/>
            <person name="Dreyer I."/>
            <person name="Elias M."/>
            <person name="Engstrom E.M."/>
            <person name="Estelle M."/>
            <person name="Feng L."/>
            <person name="Finet C."/>
            <person name="Floyd S.K."/>
            <person name="Frommer W.B."/>
            <person name="Fujita T."/>
            <person name="Gramzow L."/>
            <person name="Gutensohn M."/>
            <person name="Harholt J."/>
            <person name="Hattori M."/>
            <person name="Heyl A."/>
            <person name="Hirai T."/>
            <person name="Hiwatashi Y."/>
            <person name="Ishikawa M."/>
            <person name="Iwata M."/>
            <person name="Karol K.G."/>
            <person name="Koehler B."/>
            <person name="Kolukisaoglu U."/>
            <person name="Kubo M."/>
            <person name="Kurata T."/>
            <person name="Lalonde S."/>
            <person name="Li K."/>
            <person name="Li Y."/>
            <person name="Litt A."/>
            <person name="Lyons E."/>
            <person name="Manning G."/>
            <person name="Maruyama T."/>
            <person name="Michael T.P."/>
            <person name="Mikami K."/>
            <person name="Miyazaki S."/>
            <person name="Morinaga S."/>
            <person name="Murata T."/>
            <person name="Mueller-Roeber B."/>
            <person name="Nelson D.R."/>
            <person name="Obara M."/>
            <person name="Oguri Y."/>
            <person name="Olmstead R.G."/>
            <person name="Onodera N."/>
            <person name="Petersen B.L."/>
            <person name="Pils B."/>
            <person name="Prigge M."/>
            <person name="Rensing S.A."/>
            <person name="Riano-Pachon D.M."/>
            <person name="Roberts A.W."/>
            <person name="Sato Y."/>
            <person name="Scheller H.V."/>
            <person name="Schulz B."/>
            <person name="Schulz C."/>
            <person name="Shakirov E.V."/>
            <person name="Shibagaki N."/>
            <person name="Shinohara N."/>
            <person name="Shippen D.E."/>
            <person name="Soerensen I."/>
            <person name="Sotooka R."/>
            <person name="Sugimoto N."/>
            <person name="Sugita M."/>
            <person name="Sumikawa N."/>
            <person name="Tanurdzic M."/>
            <person name="Theissen G."/>
            <person name="Ulvskov P."/>
            <person name="Wakazuki S."/>
            <person name="Weng J.K."/>
            <person name="Willats W.W."/>
            <person name="Wipf D."/>
            <person name="Wolf P.G."/>
            <person name="Yang L."/>
            <person name="Zimmer A.D."/>
            <person name="Zhu Q."/>
            <person name="Mitros T."/>
            <person name="Hellsten U."/>
            <person name="Loque D."/>
            <person name="Otillar R."/>
            <person name="Salamov A."/>
            <person name="Schmutz J."/>
            <person name="Shapiro H."/>
            <person name="Lindquist E."/>
            <person name="Lucas S."/>
            <person name="Rokhsar D."/>
            <person name="Grigoriev I.V."/>
        </authorList>
    </citation>
    <scope>NUCLEOTIDE SEQUENCE [LARGE SCALE GENOMIC DNA]</scope>
</reference>
<feature type="transmembrane region" description="Helical" evidence="10">
    <location>
        <begin position="1382"/>
        <end position="1400"/>
    </location>
</feature>
<dbReference type="InterPro" id="IPR013525">
    <property type="entry name" value="ABC2_TM"/>
</dbReference>
<evidence type="ECO:0000256" key="2">
    <source>
        <dbReference type="ARBA" id="ARBA00008526"/>
    </source>
</evidence>
<evidence type="ECO:0000256" key="4">
    <source>
        <dbReference type="ARBA" id="ARBA00022692"/>
    </source>
</evidence>
<dbReference type="PANTHER" id="PTHR19229:SF267">
    <property type="entry name" value="ABC TRANSPORTER A FAMILY MEMBER 1"/>
    <property type="match status" value="1"/>
</dbReference>
<feature type="transmembrane region" description="Helical" evidence="10">
    <location>
        <begin position="1495"/>
        <end position="1515"/>
    </location>
</feature>
<proteinExistence type="inferred from homology"/>
<dbReference type="InParanoid" id="D8SQH2"/>
<keyword evidence="5" id="KW-0547">Nucleotide-binding</keyword>
<dbReference type="SMART" id="SM00382">
    <property type="entry name" value="AAA"/>
    <property type="match status" value="2"/>
</dbReference>
<keyword evidence="13" id="KW-1185">Reference proteome</keyword>
<keyword evidence="3" id="KW-0813">Transport</keyword>
<comment type="subcellular location">
    <subcellularLocation>
        <location evidence="1">Membrane</location>
        <topology evidence="1">Multi-pass membrane protein</topology>
    </subcellularLocation>
</comment>
<feature type="domain" description="ABC transporter" evidence="11">
    <location>
        <begin position="1571"/>
        <end position="1808"/>
    </location>
</feature>
<dbReference type="eggNOG" id="KOG0059">
    <property type="taxonomic scope" value="Eukaryota"/>
</dbReference>
<feature type="transmembrane region" description="Helical" evidence="10">
    <location>
        <begin position="353"/>
        <end position="376"/>
    </location>
</feature>
<accession>D8SQH2</accession>
<feature type="transmembrane region" description="Helical" evidence="10">
    <location>
        <begin position="1029"/>
        <end position="1047"/>
    </location>
</feature>
<feature type="transmembrane region" description="Helical" evidence="10">
    <location>
        <begin position="495"/>
        <end position="517"/>
    </location>
</feature>
<evidence type="ECO:0000256" key="10">
    <source>
        <dbReference type="SAM" id="Phobius"/>
    </source>
</evidence>
<evidence type="ECO:0000256" key="9">
    <source>
        <dbReference type="SAM" id="MobiDB-lite"/>
    </source>
</evidence>
<dbReference type="OrthoDB" id="8061355at2759"/>
<dbReference type="InterPro" id="IPR003439">
    <property type="entry name" value="ABC_transporter-like_ATP-bd"/>
</dbReference>
<feature type="transmembrane region" description="Helical" evidence="10">
    <location>
        <begin position="1439"/>
        <end position="1458"/>
    </location>
</feature>
<dbReference type="CDD" id="cd03263">
    <property type="entry name" value="ABC_subfamily_A"/>
    <property type="match status" value="2"/>
</dbReference>
<dbReference type="InterPro" id="IPR026082">
    <property type="entry name" value="ABCA"/>
</dbReference>
<gene>
    <name evidence="12" type="primary">SmABCA4</name>
    <name evidence="12" type="ORF">SELMODRAFT_424611</name>
</gene>
<feature type="transmembrane region" description="Helical" evidence="10">
    <location>
        <begin position="1470"/>
        <end position="1489"/>
    </location>
</feature>
<evidence type="ECO:0000313" key="12">
    <source>
        <dbReference type="EMBL" id="EFJ13165.1"/>
    </source>
</evidence>
<evidence type="ECO:0000313" key="13">
    <source>
        <dbReference type="Proteomes" id="UP000001514"/>
    </source>
</evidence>
<dbReference type="GO" id="GO:0005319">
    <property type="term" value="F:lipid transporter activity"/>
    <property type="evidence" value="ECO:0000318"/>
    <property type="project" value="GO_Central"/>
</dbReference>
<dbReference type="Pfam" id="PF12698">
    <property type="entry name" value="ABC2_membrane_3"/>
    <property type="match status" value="2"/>
</dbReference>
<comment type="similarity">
    <text evidence="2">Belongs to the ABC transporter superfamily. ABCA family. CPR flippase (TC 3.A.1.211) subfamily.</text>
</comment>
<dbReference type="InterPro" id="IPR027417">
    <property type="entry name" value="P-loop_NTPase"/>
</dbReference>
<dbReference type="GO" id="GO:0016020">
    <property type="term" value="C:membrane"/>
    <property type="evidence" value="ECO:0007669"/>
    <property type="project" value="UniProtKB-SubCell"/>
</dbReference>
<dbReference type="Gene3D" id="3.40.50.300">
    <property type="entry name" value="P-loop containing nucleotide triphosphate hydrolases"/>
    <property type="match status" value="2"/>
</dbReference>
<dbReference type="GO" id="GO:0005524">
    <property type="term" value="F:ATP binding"/>
    <property type="evidence" value="ECO:0007669"/>
    <property type="project" value="UniProtKB-KW"/>
</dbReference>
<evidence type="ECO:0000256" key="6">
    <source>
        <dbReference type="ARBA" id="ARBA00022840"/>
    </source>
</evidence>
<feature type="transmembrane region" description="Helical" evidence="10">
    <location>
        <begin position="1412"/>
        <end position="1433"/>
    </location>
</feature>
<dbReference type="Proteomes" id="UP000001514">
    <property type="component" value="Unassembled WGS sequence"/>
</dbReference>
<dbReference type="GO" id="GO:0140359">
    <property type="term" value="F:ABC-type transporter activity"/>
    <property type="evidence" value="ECO:0007669"/>
    <property type="project" value="InterPro"/>
</dbReference>
<dbReference type="PANTHER" id="PTHR19229">
    <property type="entry name" value="ATP-BINDING CASSETTE TRANSPORTER SUBFAMILY A ABCA"/>
    <property type="match status" value="1"/>
</dbReference>
<feature type="transmembrane region" description="Helical" evidence="10">
    <location>
        <begin position="312"/>
        <end position="333"/>
    </location>
</feature>
<protein>
    <submittedName>
        <fullName evidence="12">ATP-binding cassette transporter</fullName>
    </submittedName>
</protein>
<evidence type="ECO:0000256" key="3">
    <source>
        <dbReference type="ARBA" id="ARBA00022448"/>
    </source>
</evidence>
<dbReference type="Pfam" id="PF00005">
    <property type="entry name" value="ABC_tran"/>
    <property type="match status" value="2"/>
</dbReference>
<dbReference type="PROSITE" id="PS50893">
    <property type="entry name" value="ABC_TRANSPORTER_2"/>
    <property type="match status" value="2"/>
</dbReference>
<dbReference type="EMBL" id="GL377634">
    <property type="protein sequence ID" value="EFJ13165.1"/>
    <property type="molecule type" value="Genomic_DNA"/>
</dbReference>
<keyword evidence="7 10" id="KW-1133">Transmembrane helix</keyword>
<evidence type="ECO:0000256" key="1">
    <source>
        <dbReference type="ARBA" id="ARBA00004141"/>
    </source>
</evidence>
<dbReference type="Gramene" id="EFJ13165">
    <property type="protein sequence ID" value="EFJ13165"/>
    <property type="gene ID" value="SELMODRAFT_424611"/>
</dbReference>
<sequence length="1889" mass="207623">MVEQQGSSWWLQFAALTRKCWKVLLHRKISLAAYVFAPPLAVIVLYILFSTVALDDSDLKNDDRLQSVPDGLTRCVVVDARGNRMELKSFSAPNSSQSLQHCITIGFVSDAGNNAKVVMQQVANSVGLEYGVDVVEFPSNQRMSEFMWKNPGHVDLAVSFFPDNFHAYDVWMNRSYTRAYEFGALKKLDPFLKSQGLSGRLLTLQKSLDTAIISTSSRGQQRFSLQVGAFTDIRSDEKISRESDVGAGQETGCDEPTYRVRTQVVIGFMGGTLIATGVGISTIVVIMILASEKQKRLIGKLRQMGLQESAHIASWTIAFLLLSFVSSLLTVIIMKLVSGSHQLFAFKYTSFGVLFVTLYAFQIAMIGVALIVAALFTKPVWIMTVSSLIFLGILFSTMTMNLTSLTMGMFGVDVSGNCVRMDNPYSGFWAPHKATHFMEFVIFWFPWISYGRIVLEMYATTIYGRKSFSFHDLQSTMHYLKSGSEVATVYSAPSLLASVFLMLGLWIVSIPLAWYLSQALAGRTNGRRSWRFPFQRGYWGYTAAAGLYTRGDTFAEERQKSQQENSLRILKMSKSYKRGTALREVSVTMNNGEVFVLLGHNGAGKSTLINVLTGLTDATYGEAYFRGCSFSTDMAQIQAVCGICPQFDALWDELNAEEHLYVCAAMQGLHGKYAAEEIKRVLAAVDLSEEGKNMTTTFSGGMKRRLSVCMAVLGDRRKLIFLDEPTTGVDTINKKRIWELIEKVKEEKIVVLTTHNMEEADALGDKIAILHQGTLKAVGSSLFLKKEFGSGYQISLLLASPEDAPEVEAIVKRVLPGSKIVQSAAGNLKVSLNHNTALAIPKLLTELRVRLPGREKSEPPTSSKYLKEWGISNTTLEEVFLRLSARNDHQVTEENENESPDVEKLCLMCGVKRVDVVTLYTRSGISVKVPNAVCLTCALAEQAPVMMDSIAEDENHESQPLNESYEELTESFGPPPNTQVRGENHVNNGENQNDPAPTTVTSNAGLFRSQIRAVLYKNFQLNLAQKKAFAFYFLTFVVYVLLMKFFGGSISGTRQSFSENVCPGRSDLVDSGYCSAQNFEAGFFHIDLSWTALSSALAPMLLNSTLDPSSRVAVTPVVWYSSQGDLDLNYTFTGSNKSTVVALKQIQNPDPNALFVSGQQDLQRKSVRVRVPFCSSNARASDGDRVYIEDLSTATATYDALFPTSGLAWSTYSSGGSSDRHVAATVRYKSRFHSYDATRIWIRMRNVTSGLCGFSGSSSTYKDLAQLYTDPPSTSSYMVASVAPFLAMNAISNGLASTADSNAPAITARLRVYPDLEFAGNRQDDGVYNPATLLFAIMGLSTFFPLYVRRLVMERQTGLLHLMVIAGMKPSAYWLGNYLYDFILSVIDGVVFFVIGRLVGSSFVHADPLMSALIILAWAHALNGMSTFTAGFFSSVRAASFVAIGIIITAAGCVFVNLKYKDQSSMPAGAAIFPPLALARVLYLLFAGVRQGELITDIVVLLLGSTLLYVAGVLVNQARASLNPFGCFSRLFTRENKFLDEEAKQDGTSDSEDIAMEVDKVRNAQPGVLAIKTQNLRKIYPASSGKGAKVAVDNLTLGLQYGEIFGLLGANGAGKTTALSMLSGSLAPSAGTIEIGGKVITGKNELSPNQLSICPQSDVVWKDLSVWSHFMIYAYIKGLSSAQARASIQTIAGELSLNGDSFHKKASSLSGGQLRRLSFGVSLVGSPSILLMDEITTGLDPVSRTTIWDVVNKQSNAGRLILLTTHSMEEADTLCTRIGIMAHGKMKCLGAPLHLKNRYSNGYTLTVVTQKDDHESSETIASLIKRAAPDATLVYSWRRVRKFSIKIFDLKYLFQLLEDDANKLEHGIREWQIEQTTLQDVFLKVSEHE</sequence>
<dbReference type="GO" id="GO:0042626">
    <property type="term" value="F:ATPase-coupled transmembrane transporter activity"/>
    <property type="evidence" value="ECO:0000318"/>
    <property type="project" value="GO_Central"/>
</dbReference>
<evidence type="ECO:0000256" key="7">
    <source>
        <dbReference type="ARBA" id="ARBA00022989"/>
    </source>
</evidence>